<proteinExistence type="inferred from homology"/>
<dbReference type="InterPro" id="IPR041285">
    <property type="entry name" value="MID_MedPIWI"/>
</dbReference>
<evidence type="ECO:0000259" key="12">
    <source>
        <dbReference type="Pfam" id="PF18296"/>
    </source>
</evidence>
<dbReference type="HOGENOM" id="CLU_000747_0_0_1"/>
<evidence type="ECO:0000259" key="11">
    <source>
        <dbReference type="Pfam" id="PF06333"/>
    </source>
</evidence>
<dbReference type="Pfam" id="PF18296">
    <property type="entry name" value="MID_MedPIWI"/>
    <property type="match status" value="1"/>
</dbReference>
<keyword evidence="6 9" id="KW-0010">Activator</keyword>
<dbReference type="GO" id="GO:0016592">
    <property type="term" value="C:mediator complex"/>
    <property type="evidence" value="ECO:0007669"/>
    <property type="project" value="InterPro"/>
</dbReference>
<feature type="region of interest" description="Disordered" evidence="10">
    <location>
        <begin position="853"/>
        <end position="880"/>
    </location>
</feature>
<dbReference type="GO" id="GO:0003713">
    <property type="term" value="F:transcription coactivator activity"/>
    <property type="evidence" value="ECO:0007669"/>
    <property type="project" value="TreeGrafter"/>
</dbReference>
<feature type="domain" description="MID" evidence="12">
    <location>
        <begin position="1246"/>
        <end position="1481"/>
    </location>
</feature>
<feature type="region of interest" description="Disordered" evidence="10">
    <location>
        <begin position="592"/>
        <end position="624"/>
    </location>
</feature>
<reference evidence="13" key="1">
    <citation type="submission" date="2015-06" db="UniProtKB">
        <authorList>
            <consortium name="EnsemblPlants"/>
        </authorList>
    </citation>
    <scope>IDENTIFICATION</scope>
</reference>
<keyword evidence="4 9" id="KW-0678">Repressor</keyword>
<evidence type="ECO:0000256" key="10">
    <source>
        <dbReference type="SAM" id="MobiDB-lite"/>
    </source>
</evidence>
<dbReference type="InterPro" id="IPR051139">
    <property type="entry name" value="Mediator_complx_sub13"/>
</dbReference>
<dbReference type="STRING" id="4538.I1PW54"/>
<evidence type="ECO:0000256" key="2">
    <source>
        <dbReference type="ARBA" id="ARBA00009354"/>
    </source>
</evidence>
<feature type="region of interest" description="Disordered" evidence="10">
    <location>
        <begin position="807"/>
        <end position="826"/>
    </location>
</feature>
<comment type="subunit">
    <text evidence="9">Component of the Mediator complex.</text>
</comment>
<feature type="region of interest" description="Disordered" evidence="10">
    <location>
        <begin position="1"/>
        <end position="31"/>
    </location>
</feature>
<feature type="compositionally biased region" description="Low complexity" evidence="10">
    <location>
        <begin position="1165"/>
        <end position="1177"/>
    </location>
</feature>
<feature type="domain" description="Mediator complex subunit Med13 C-terminal" evidence="11">
    <location>
        <begin position="1632"/>
        <end position="1729"/>
    </location>
</feature>
<feature type="region of interest" description="Disordered" evidence="10">
    <location>
        <begin position="1163"/>
        <end position="1187"/>
    </location>
</feature>
<dbReference type="InterPro" id="IPR009401">
    <property type="entry name" value="Med13_C"/>
</dbReference>
<reference evidence="13 14" key="2">
    <citation type="submission" date="2018-04" db="EMBL/GenBank/DDBJ databases">
        <title>OglaRS2 (Oryza glaberrima Reference Sequence Version 2).</title>
        <authorList>
            <person name="Zhang J."/>
            <person name="Kudrna D."/>
            <person name="Lee S."/>
            <person name="Talag J."/>
            <person name="Rajasekar S."/>
            <person name="Wing R.A."/>
        </authorList>
    </citation>
    <scope>NUCLEOTIDE SEQUENCE [LARGE SCALE GENOMIC DNA]</scope>
    <source>
        <strain evidence="13 14">cv. IRGC 96717</strain>
    </source>
</reference>
<dbReference type="Proteomes" id="UP000007306">
    <property type="component" value="Chromosome 5"/>
</dbReference>
<feature type="compositionally biased region" description="Basic and acidic residues" evidence="10">
    <location>
        <begin position="102"/>
        <end position="114"/>
    </location>
</feature>
<dbReference type="Pfam" id="PF06333">
    <property type="entry name" value="Med13_C"/>
    <property type="match status" value="1"/>
</dbReference>
<evidence type="ECO:0000256" key="1">
    <source>
        <dbReference type="ARBA" id="ARBA00004123"/>
    </source>
</evidence>
<evidence type="ECO:0000256" key="3">
    <source>
        <dbReference type="ARBA" id="ARBA00019618"/>
    </source>
</evidence>
<evidence type="ECO:0000256" key="8">
    <source>
        <dbReference type="ARBA" id="ARBA00023242"/>
    </source>
</evidence>
<organism evidence="13 14">
    <name type="scientific">Oryza glaberrima</name>
    <name type="common">African rice</name>
    <dbReference type="NCBI Taxonomy" id="4538"/>
    <lineage>
        <taxon>Eukaryota</taxon>
        <taxon>Viridiplantae</taxon>
        <taxon>Streptophyta</taxon>
        <taxon>Embryophyta</taxon>
        <taxon>Tracheophyta</taxon>
        <taxon>Spermatophyta</taxon>
        <taxon>Magnoliopsida</taxon>
        <taxon>Liliopsida</taxon>
        <taxon>Poales</taxon>
        <taxon>Poaceae</taxon>
        <taxon>BOP clade</taxon>
        <taxon>Oryzoideae</taxon>
        <taxon>Oryzeae</taxon>
        <taxon>Oryzinae</taxon>
        <taxon>Oryza</taxon>
    </lineage>
</organism>
<accession>I1PW54</accession>
<feature type="region of interest" description="Disordered" evidence="10">
    <location>
        <begin position="425"/>
        <end position="447"/>
    </location>
</feature>
<protein>
    <recommendedName>
        <fullName evidence="3 9">Mediator of RNA polymerase II transcription subunit 13</fullName>
    </recommendedName>
</protein>
<evidence type="ECO:0000256" key="7">
    <source>
        <dbReference type="ARBA" id="ARBA00023163"/>
    </source>
</evidence>
<feature type="compositionally biased region" description="Basic and acidic residues" evidence="10">
    <location>
        <begin position="853"/>
        <end position="869"/>
    </location>
</feature>
<comment type="subcellular location">
    <subcellularLocation>
        <location evidence="1 9">Nucleus</location>
    </subcellularLocation>
</comment>
<dbReference type="PANTHER" id="PTHR48249:SF3">
    <property type="entry name" value="MEDIATOR OF RNA POLYMERASE II TRANSCRIPTION SUBUNIT 13"/>
    <property type="match status" value="1"/>
</dbReference>
<dbReference type="PANTHER" id="PTHR48249">
    <property type="entry name" value="MEDIATOR OF RNA POLYMERASE II TRANSCRIPTION SUBUNIT 13"/>
    <property type="match status" value="1"/>
</dbReference>
<sequence length="2055" mass="223127">MPEFPSPSSPAGGGRRRTLNNADNKPDLHGTMNDPYYYDCRILVDATPEKSSRKKSTFVRHFSCTSSHALVKIAAAIVDPRAVVLHGREPHGEQGGGGATGERGHSRSRAERTDPTTTAPFFSGSNRRQVADLFRRPPSSFSDVFGMLIRDPRCYVYSCIGYLKVDIFDRSHFCLFLIEKANNVTAKCNNSLKKSLIVHAIGLACVKKGELQNVSWFQFLPVEPDPSTASERSSKAEQKDALNNIVLSAHLHLQSEGFLSTWTNSFVGPWDPSQGEHNPVVSNGLWVAPGNLEEVAAALCQALRNSLERRAQPTIEFVFAATEEAIFVHVIISARYMRNLCSDDIEKVLTHSPRSVGEGLPVIVAPSGMLGRLVGCCPSDLVRQVYSSKLSAATLPGFTQPTMCQLRGQSYYVEVALGFPAATTDKVPESENNQIKKELDSAKDPQLSADEHQKLESADSVPVLERTFIYPPEAVMVPMVHQAFVRFSSKRMCSQACVGNSSWEGWPFWNFSPSSYFRNSSCLGSSRGLGVNSNFLRLRRQKNSNYSSMASSISSVSSTSNGSEHAVAAEGGDLSADADSMACHQSDLPSNIAGSKMVSKRPRSEIPEVSSRAGKESVDNNQGVNGQGRCSWGWDEEGVAMDINLLISEFGDFSDFFQEEELDFGEPPGTAESHSLVIPGPDCGDATFTDSPSTAMDIPEQRFSPVGLSSLEVFNHQTVAPIHDVVSKVQEPQKDIASPTSSQSVVLSSGRSSHLTRAEALLTYAPEYAAIEISTGETPTSLFTNPYQPRSIKPGSSSFNSRVYSYDAAQSSQMESGEDKPEKSVRLASGNLSRDIGSSNLYTVVQVGKKESDKGLKNTDIQSGKEEASRPISGETSLDSSVVSQRKSDSMFNAGYFLLSMKTALATEMECIKFQAAMCRIRHTLLSLSSKASAELKSALSSLVHTDVSNKLDLVPKYDIKRKENIPARLSIDVDHEVYDRSLENVGVWKPVGTPKGPTHLESFSAKTYTGTSQGLPVKRQPIVDLLSAMALIVQQSTSFVDIALDMDDGDGSFFWLSLDEQKRRGFSCDPSMVHAGCGGILGMCHSKDCAGVDLVDPLSAEVSDSSVISLLQSDIKAALKTAFANMDGPLLVTDWCRGRSNAAEYASMGDAYSFQHPTGDIRESSSSISIGGDSMSPPQSSHVISNDRGTSELEHHRGYHRVRPTVAVLPLPSLLVGYQDDWLKTSANCLSLWEKAPLEPYASPKPVTYYALCPDIEMLTSAATDFFLQLGTIYEVCKLGTHSPQNSGGQMELSPGKYLSSGLVLTECPDQVKIGNGHSSSISSTSEYLQALSRNWTVKSFVTSLTRVIKDIKLNSSILANQKESTSGPCTVIYVVCPFPEPSAVLETLVECSVALGSVMLSPERERKSFLYSQVAKALNCNASVDESSASNVVMLSGFSIPKLVLQIVTVETLLRLHKPNNELAVLKDMAFTVYNKARRIPKAISTSDMFQSPAYMGRSQSTMMHATSPGPTLWKECLVPRMSGSTLSRETEFDASMRSSVTWDNSWPGRAGGFMDPNKIPDVCVQDDRKYAFEPLFILAEPGSVDYSSGMESSKSGVDASGSGIYSSISGGGSDSGASASALLEGSDNDNAASLHCCYGWTEDWRWLVCIWTDSKGELLDSLIFPFGGISSRQDTKVLQSLFIQILQHGCQIMSSAPESSNTRPRDVIITRIGGFLELEIQEWQKAIYSFGGNEVKKWPVQLRRSIPEGIPSNSNGPALQQQDMGLMQDRNMPSSPSPLYSPHAKSSFMKGALGQSGNKKQILVEQAGMDSSKGSLHLVRSISLVAISQDHSLHLTCQADLLTRPTPGEGNQTSSGPSSYLEGFTPVKSIGSMSASYLLVPSPSMRYLSPATLQLPTCLTSESPPLAHLLHSKGTAIPLAMGYVVSKAVPPVRKDSARLANEDRPSVLSVSIIDHYGGSIAAVQEKMSRGSGKQTRNFTQEAAGRDHETEMHNVLEAVAAELHSLSWMTVSPVYMERRSALPSHCDMVLRLRRLLHYADRHLSQSTEKGDVA</sequence>
<keyword evidence="8 9" id="KW-0539">Nucleus</keyword>
<dbReference type="OMA" id="ADSMACH"/>
<comment type="similarity">
    <text evidence="2 9">Belongs to the Mediator complex subunit 13 family.</text>
</comment>
<keyword evidence="7 9" id="KW-0804">Transcription</keyword>
<dbReference type="Gramene" id="ORGLA05G0160200.1">
    <property type="protein sequence ID" value="ORGLA05G0160200.1"/>
    <property type="gene ID" value="ORGLA05G0160200"/>
</dbReference>
<dbReference type="eggNOG" id="KOG1175">
    <property type="taxonomic scope" value="Eukaryota"/>
</dbReference>
<dbReference type="GO" id="GO:0045944">
    <property type="term" value="P:positive regulation of transcription by RNA polymerase II"/>
    <property type="evidence" value="ECO:0007669"/>
    <property type="project" value="TreeGrafter"/>
</dbReference>
<evidence type="ECO:0000256" key="4">
    <source>
        <dbReference type="ARBA" id="ARBA00022491"/>
    </source>
</evidence>
<evidence type="ECO:0000256" key="6">
    <source>
        <dbReference type="ARBA" id="ARBA00023159"/>
    </source>
</evidence>
<evidence type="ECO:0000256" key="9">
    <source>
        <dbReference type="RuleBase" id="RU364134"/>
    </source>
</evidence>
<dbReference type="EnsemblPlants" id="ORGLA05G0160200.1">
    <property type="protein sequence ID" value="ORGLA05G0160200.1"/>
    <property type="gene ID" value="ORGLA05G0160200"/>
</dbReference>
<name>I1PW54_ORYGL</name>
<evidence type="ECO:0000313" key="13">
    <source>
        <dbReference type="EnsemblPlants" id="ORGLA05G0160200.1"/>
    </source>
</evidence>
<keyword evidence="14" id="KW-1185">Reference proteome</keyword>
<comment type="function">
    <text evidence="9">Component of the Mediator complex, a coactivator involved in regulated transcription of nearly all RNA polymerase II-dependent genes. Mediator functions as a bridge to convey information from gene-specific regulatory proteins to the basal RNA polymerase II transcription machinery. Mediator is recruited to promoters by direct interactions with regulatory proteins and serves as a scaffold for the assembly of a functional preinitiation complex with RNA polymerase II and the general transcription factors.</text>
</comment>
<keyword evidence="5 9" id="KW-0805">Transcription regulation</keyword>
<feature type="compositionally biased region" description="Polar residues" evidence="10">
    <location>
        <begin position="1178"/>
        <end position="1187"/>
    </location>
</feature>
<evidence type="ECO:0000256" key="5">
    <source>
        <dbReference type="ARBA" id="ARBA00023015"/>
    </source>
</evidence>
<feature type="region of interest" description="Disordered" evidence="10">
    <location>
        <begin position="87"/>
        <end position="121"/>
    </location>
</feature>
<evidence type="ECO:0000313" key="14">
    <source>
        <dbReference type="Proteomes" id="UP000007306"/>
    </source>
</evidence>
<feature type="compositionally biased region" description="Basic and acidic residues" evidence="10">
    <location>
        <begin position="426"/>
        <end position="447"/>
    </location>
</feature>